<comment type="caution">
    <text evidence="2">The sequence shown here is derived from an EMBL/GenBank/DDBJ whole genome shotgun (WGS) entry which is preliminary data.</text>
</comment>
<gene>
    <name evidence="2" type="ORF">COS47_01640</name>
</gene>
<reference evidence="3" key="1">
    <citation type="submission" date="2017-09" db="EMBL/GenBank/DDBJ databases">
        <title>Depth-based differentiation of microbial function through sediment-hosted aquifers and enrichment of novel symbionts in the deep terrestrial subsurface.</title>
        <authorList>
            <person name="Probst A.J."/>
            <person name="Ladd B."/>
            <person name="Jarett J.K."/>
            <person name="Geller-Mcgrath D.E."/>
            <person name="Sieber C.M.K."/>
            <person name="Emerson J.B."/>
            <person name="Anantharaman K."/>
            <person name="Thomas B.C."/>
            <person name="Malmstrom R."/>
            <person name="Stieglmeier M."/>
            <person name="Klingl A."/>
            <person name="Woyke T."/>
            <person name="Ryan C.M."/>
            <person name="Banfield J.F."/>
        </authorList>
    </citation>
    <scope>NUCLEOTIDE SEQUENCE [LARGE SCALE GENOMIC DNA]</scope>
</reference>
<sequence>MNFSILSPELQEILLPLKIIFLALSWLFLCLIFWGLFKTSWLKEALLMDLIHFFTCRPYGAKRLAKIWGKIQKRVEKGSAADLKLAIIEADKILDETLKRKGLAGETLGDRLKQLKPDIVDLDSIWQAHKVRNNIVHDPDFKLDKAEAQKILTIYEKTFRGLEAF</sequence>
<dbReference type="Proteomes" id="UP000230324">
    <property type="component" value="Unassembled WGS sequence"/>
</dbReference>
<accession>A0A2M7BY82</accession>
<dbReference type="EMBL" id="PEUV01000033">
    <property type="protein sequence ID" value="PIV12625.1"/>
    <property type="molecule type" value="Genomic_DNA"/>
</dbReference>
<keyword evidence="1" id="KW-0812">Transmembrane</keyword>
<name>A0A2M7BY82_9BACT</name>
<dbReference type="AlphaFoldDB" id="A0A2M7BY82"/>
<evidence type="ECO:0000256" key="1">
    <source>
        <dbReference type="SAM" id="Phobius"/>
    </source>
</evidence>
<evidence type="ECO:0000313" key="2">
    <source>
        <dbReference type="EMBL" id="PIV12625.1"/>
    </source>
</evidence>
<evidence type="ECO:0008006" key="4">
    <source>
        <dbReference type="Google" id="ProtNLM"/>
    </source>
</evidence>
<organism evidence="2 3">
    <name type="scientific">Candidatus Nealsonbacteria bacterium CG03_land_8_20_14_0_80_36_12</name>
    <dbReference type="NCBI Taxonomy" id="1974701"/>
    <lineage>
        <taxon>Bacteria</taxon>
        <taxon>Candidatus Nealsoniibacteriota</taxon>
    </lineage>
</organism>
<feature type="transmembrane region" description="Helical" evidence="1">
    <location>
        <begin position="13"/>
        <end position="37"/>
    </location>
</feature>
<protein>
    <recommendedName>
        <fullName evidence="4">DUF4145 domain-containing protein</fullName>
    </recommendedName>
</protein>
<proteinExistence type="predicted"/>
<keyword evidence="1" id="KW-0472">Membrane</keyword>
<keyword evidence="1" id="KW-1133">Transmembrane helix</keyword>
<evidence type="ECO:0000313" key="3">
    <source>
        <dbReference type="Proteomes" id="UP000230324"/>
    </source>
</evidence>